<dbReference type="Proteomes" id="UP000729402">
    <property type="component" value="Unassembled WGS sequence"/>
</dbReference>
<dbReference type="OrthoDB" id="1929441at2759"/>
<name>A0A8J5SQ49_ZIZPA</name>
<evidence type="ECO:0000313" key="2">
    <source>
        <dbReference type="Proteomes" id="UP000729402"/>
    </source>
</evidence>
<dbReference type="EMBL" id="JAAALK010000285">
    <property type="protein sequence ID" value="KAG8064855.1"/>
    <property type="molecule type" value="Genomic_DNA"/>
</dbReference>
<organism evidence="1 2">
    <name type="scientific">Zizania palustris</name>
    <name type="common">Northern wild rice</name>
    <dbReference type="NCBI Taxonomy" id="103762"/>
    <lineage>
        <taxon>Eukaryota</taxon>
        <taxon>Viridiplantae</taxon>
        <taxon>Streptophyta</taxon>
        <taxon>Embryophyta</taxon>
        <taxon>Tracheophyta</taxon>
        <taxon>Spermatophyta</taxon>
        <taxon>Magnoliopsida</taxon>
        <taxon>Liliopsida</taxon>
        <taxon>Poales</taxon>
        <taxon>Poaceae</taxon>
        <taxon>BOP clade</taxon>
        <taxon>Oryzoideae</taxon>
        <taxon>Oryzeae</taxon>
        <taxon>Zizaniinae</taxon>
        <taxon>Zizania</taxon>
    </lineage>
</organism>
<dbReference type="AlphaFoldDB" id="A0A8J5SQ49"/>
<reference evidence="1" key="2">
    <citation type="submission" date="2021-02" db="EMBL/GenBank/DDBJ databases">
        <authorList>
            <person name="Kimball J.A."/>
            <person name="Haas M.W."/>
            <person name="Macchietto M."/>
            <person name="Kono T."/>
            <person name="Duquette J."/>
            <person name="Shao M."/>
        </authorList>
    </citation>
    <scope>NUCLEOTIDE SEQUENCE</scope>
    <source>
        <tissue evidence="1">Fresh leaf tissue</tissue>
    </source>
</reference>
<dbReference type="PANTHER" id="PTHR35767">
    <property type="entry name" value="HAPLESS PROTEIN"/>
    <property type="match status" value="1"/>
</dbReference>
<gene>
    <name evidence="1" type="ORF">GUJ93_ZPchr0004g39529</name>
</gene>
<protein>
    <submittedName>
        <fullName evidence="1">Uncharacterized protein</fullName>
    </submittedName>
</protein>
<evidence type="ECO:0000313" key="1">
    <source>
        <dbReference type="EMBL" id="KAG8064855.1"/>
    </source>
</evidence>
<accession>A0A8J5SQ49</accession>
<dbReference type="PANTHER" id="PTHR35767:SF1">
    <property type="entry name" value="HAPLESS PROTEIN"/>
    <property type="match status" value="1"/>
</dbReference>
<sequence length="332" mass="36328">MSPPTSLKDSRINWSEPVPSTANFRTVEERVSGSSIQETKLTPLARVGEQLSEKPFCCTCRESISMESQLHHQSATPRSMPIFTGRQVPQLNIDYMSPSLQTQLPSPSNPILRLMGKNLMVMNSEESGHPQAPSSDYIMGGNYMQPVSFVPQNYQHNGDSAFMNTTTSTANHQIPQSSVQGGNFVGPHCPVVPWCNLITISTKALQKPCSSNASLILLDERSIMINDSPEHRSNPQVSMFLPAAPSPSTISVPNTVTSRPFYCVPSQNQILPRESAVGSLPLFSNISPMVSVSSSSQGSKVEVPHPYMPNPFYVQSPAGYINPSVYYSPNLR</sequence>
<keyword evidence="2" id="KW-1185">Reference proteome</keyword>
<proteinExistence type="predicted"/>
<reference evidence="1" key="1">
    <citation type="journal article" date="2021" name="bioRxiv">
        <title>Whole Genome Assembly and Annotation of Northern Wild Rice, Zizania palustris L., Supports a Whole Genome Duplication in the Zizania Genus.</title>
        <authorList>
            <person name="Haas M."/>
            <person name="Kono T."/>
            <person name="Macchietto M."/>
            <person name="Millas R."/>
            <person name="McGilp L."/>
            <person name="Shao M."/>
            <person name="Duquette J."/>
            <person name="Hirsch C.N."/>
            <person name="Kimball J."/>
        </authorList>
    </citation>
    <scope>NUCLEOTIDE SEQUENCE</scope>
    <source>
        <tissue evidence="1">Fresh leaf tissue</tissue>
    </source>
</reference>
<comment type="caution">
    <text evidence="1">The sequence shown here is derived from an EMBL/GenBank/DDBJ whole genome shotgun (WGS) entry which is preliminary data.</text>
</comment>